<dbReference type="STRING" id="65489.A0A0D3EPF9"/>
<organism evidence="9">
    <name type="scientific">Oryza barthii</name>
    <dbReference type="NCBI Taxonomy" id="65489"/>
    <lineage>
        <taxon>Eukaryota</taxon>
        <taxon>Viridiplantae</taxon>
        <taxon>Streptophyta</taxon>
        <taxon>Embryophyta</taxon>
        <taxon>Tracheophyta</taxon>
        <taxon>Spermatophyta</taxon>
        <taxon>Magnoliopsida</taxon>
        <taxon>Liliopsida</taxon>
        <taxon>Poales</taxon>
        <taxon>Poaceae</taxon>
        <taxon>BOP clade</taxon>
        <taxon>Oryzoideae</taxon>
        <taxon>Oryzeae</taxon>
        <taxon>Oryzinae</taxon>
        <taxon>Oryza</taxon>
    </lineage>
</organism>
<evidence type="ECO:0000256" key="1">
    <source>
        <dbReference type="ARBA" id="ARBA00004123"/>
    </source>
</evidence>
<dbReference type="InterPro" id="IPR009072">
    <property type="entry name" value="Histone-fold"/>
</dbReference>
<sequence>MQEAIKCMRHAKRTVLTADDVDSALSLRNVEPVYGFASGDPLRFKRAVGHKDLFYIDDREVDFKEIIEAPLPKAPLDTAVVAHWLAIEGVQPAIPENPPVDAIVAPTENKRTEHGKDDGLPVDIKLPVKHVLSRELQMYFDKIAELTMSRSETSVFREALVSLSRDSGLHPLVPYFSYFIADEVTRSLGDLPVLFALMRVVQSLLHNPHIHIEPYLHQLMPSIITCMVAKRLGHRLSDNHWELRDFSANLVGSVCRRFGHAYHNIQTRVTRTLVQGFLDPQKSLTQHYGAIQGISALGPSAIRLLLLPNLETYMQLLEPELQLDKQKNEMKRKEAWHKRKSSTDLSTSQPPLKKMTTDGAMNSMTSAPMPGTMDGFSTQLPNPSMTQTSSSGQLVESTASGVIRRDQGSNHTQRVSTVLRLAWKEDQNAGHLLSSLYEVFGEAIFSFVQPPEISV</sequence>
<feature type="domain" description="TATA box binding protein associated factor (TAF) histone-like fold" evidence="7">
    <location>
        <begin position="1"/>
        <end position="25"/>
    </location>
</feature>
<dbReference type="InterPro" id="IPR011442">
    <property type="entry name" value="TAF6_C"/>
</dbReference>
<dbReference type="InterPro" id="IPR016024">
    <property type="entry name" value="ARM-type_fold"/>
</dbReference>
<dbReference type="InterPro" id="IPR037796">
    <property type="entry name" value="TAF6"/>
</dbReference>
<evidence type="ECO:0000256" key="6">
    <source>
        <dbReference type="SAM" id="MobiDB-lite"/>
    </source>
</evidence>
<name>A0A0D3EPF9_9ORYZ</name>
<keyword evidence="4" id="KW-0804">Transcription</keyword>
<dbReference type="InterPro" id="IPR046344">
    <property type="entry name" value="TAF6_C_sf"/>
</dbReference>
<dbReference type="CDD" id="cd08050">
    <property type="entry name" value="TAF6C"/>
    <property type="match status" value="1"/>
</dbReference>
<dbReference type="FunFam" id="1.25.40.770:FF:000004">
    <property type="entry name" value="transcription initiation factor TFIID subunit 6"/>
    <property type="match status" value="1"/>
</dbReference>
<comment type="similarity">
    <text evidence="2">Belongs to the TAF6 family.</text>
</comment>
<evidence type="ECO:0000259" key="7">
    <source>
        <dbReference type="Pfam" id="PF02969"/>
    </source>
</evidence>
<dbReference type="GO" id="GO:0046695">
    <property type="term" value="C:SLIK (SAGA-like) complex"/>
    <property type="evidence" value="ECO:0007669"/>
    <property type="project" value="InterPro"/>
</dbReference>
<evidence type="ECO:0000256" key="4">
    <source>
        <dbReference type="ARBA" id="ARBA00023163"/>
    </source>
</evidence>
<reference evidence="9" key="1">
    <citation type="journal article" date="2009" name="Rice">
        <title>De Novo Next Generation Sequencing of Plant Genomes.</title>
        <authorList>
            <person name="Rounsley S."/>
            <person name="Marri P.R."/>
            <person name="Yu Y."/>
            <person name="He R."/>
            <person name="Sisneros N."/>
            <person name="Goicoechea J.L."/>
            <person name="Lee S.J."/>
            <person name="Angelova A."/>
            <person name="Kudrna D."/>
            <person name="Luo M."/>
            <person name="Affourtit J."/>
            <person name="Desany B."/>
            <person name="Knight J."/>
            <person name="Niazi F."/>
            <person name="Egholm M."/>
            <person name="Wing R.A."/>
        </authorList>
    </citation>
    <scope>NUCLEOTIDE SEQUENCE [LARGE SCALE GENOMIC DNA]</scope>
    <source>
        <strain evidence="9">cv. IRGC 105608</strain>
    </source>
</reference>
<evidence type="ECO:0000313" key="9">
    <source>
        <dbReference type="EnsemblPlants" id="OBART01G17460.1"/>
    </source>
</evidence>
<dbReference type="Gramene" id="OBART01G17460.1">
    <property type="protein sequence ID" value="OBART01G17460.1"/>
    <property type="gene ID" value="OBART01G17460"/>
</dbReference>
<accession>A0A0D3EPF9</accession>
<proteinExistence type="inferred from homology"/>
<dbReference type="GO" id="GO:0003713">
    <property type="term" value="F:transcription coactivator activity"/>
    <property type="evidence" value="ECO:0007669"/>
    <property type="project" value="TreeGrafter"/>
</dbReference>
<dbReference type="GO" id="GO:0051123">
    <property type="term" value="P:RNA polymerase II preinitiation complex assembly"/>
    <property type="evidence" value="ECO:0007669"/>
    <property type="project" value="TreeGrafter"/>
</dbReference>
<dbReference type="Pfam" id="PF07571">
    <property type="entry name" value="TAF6_C"/>
    <property type="match status" value="1"/>
</dbReference>
<evidence type="ECO:0000313" key="10">
    <source>
        <dbReference type="Proteomes" id="UP000026960"/>
    </source>
</evidence>
<dbReference type="SUPFAM" id="SSF48371">
    <property type="entry name" value="ARM repeat"/>
    <property type="match status" value="1"/>
</dbReference>
<dbReference type="SUPFAM" id="SSF47113">
    <property type="entry name" value="Histone-fold"/>
    <property type="match status" value="1"/>
</dbReference>
<evidence type="ECO:0000259" key="8">
    <source>
        <dbReference type="Pfam" id="PF07571"/>
    </source>
</evidence>
<keyword evidence="10" id="KW-1185">Reference proteome</keyword>
<keyword evidence="5" id="KW-0539">Nucleus</keyword>
<dbReference type="GO" id="GO:0000124">
    <property type="term" value="C:SAGA complex"/>
    <property type="evidence" value="ECO:0007669"/>
    <property type="project" value="InterPro"/>
</dbReference>
<dbReference type="EnsemblPlants" id="OBART01G17460.1">
    <property type="protein sequence ID" value="OBART01G17460.1"/>
    <property type="gene ID" value="OBART01G17460"/>
</dbReference>
<dbReference type="eggNOG" id="KOG2549">
    <property type="taxonomic scope" value="Eukaryota"/>
</dbReference>
<evidence type="ECO:0000256" key="3">
    <source>
        <dbReference type="ARBA" id="ARBA00023015"/>
    </source>
</evidence>
<keyword evidence="3" id="KW-0805">Transcription regulation</keyword>
<comment type="subcellular location">
    <subcellularLocation>
        <location evidence="1">Nucleus</location>
    </subcellularLocation>
</comment>
<dbReference type="GO" id="GO:0005669">
    <property type="term" value="C:transcription factor TFIID complex"/>
    <property type="evidence" value="ECO:0007669"/>
    <property type="project" value="InterPro"/>
</dbReference>
<dbReference type="GO" id="GO:0016251">
    <property type="term" value="F:RNA polymerase II general transcription initiation factor activity"/>
    <property type="evidence" value="ECO:0007669"/>
    <property type="project" value="InterPro"/>
</dbReference>
<dbReference type="HOGENOM" id="CLU_021711_1_0_1"/>
<dbReference type="Gene3D" id="1.10.20.10">
    <property type="entry name" value="Histone, subunit A"/>
    <property type="match status" value="1"/>
</dbReference>
<dbReference type="PANTHER" id="PTHR10221">
    <property type="entry name" value="TRANSCRIPTION INITIATION FACTOR TFIID SUBUNIT 6"/>
    <property type="match status" value="1"/>
</dbReference>
<dbReference type="PANTHER" id="PTHR10221:SF9">
    <property type="entry name" value="TRANSCRIPTION INITIATION FACTOR TFIID SUBUNIT 6"/>
    <property type="match status" value="1"/>
</dbReference>
<reference evidence="9" key="2">
    <citation type="submission" date="2015-03" db="UniProtKB">
        <authorList>
            <consortium name="EnsemblPlants"/>
        </authorList>
    </citation>
    <scope>IDENTIFICATION</scope>
</reference>
<dbReference type="InterPro" id="IPR004823">
    <property type="entry name" value="TAF_TATA-bd_Histone-like_dom"/>
</dbReference>
<dbReference type="Proteomes" id="UP000026960">
    <property type="component" value="Chromosome 1"/>
</dbReference>
<evidence type="ECO:0008006" key="11">
    <source>
        <dbReference type="Google" id="ProtNLM"/>
    </source>
</evidence>
<protein>
    <recommendedName>
        <fullName evidence="11">TATA box binding protein associated factor (TAF) histone-like fold domain-containing protein</fullName>
    </recommendedName>
</protein>
<feature type="region of interest" description="Disordered" evidence="6">
    <location>
        <begin position="329"/>
        <end position="358"/>
    </location>
</feature>
<dbReference type="PaxDb" id="65489-OBART01G17460.1"/>
<dbReference type="Pfam" id="PF02969">
    <property type="entry name" value="TAF"/>
    <property type="match status" value="1"/>
</dbReference>
<evidence type="ECO:0000256" key="5">
    <source>
        <dbReference type="ARBA" id="ARBA00023242"/>
    </source>
</evidence>
<feature type="domain" description="TAF6 C-terminal HEAT repeat" evidence="8">
    <location>
        <begin position="128"/>
        <end position="311"/>
    </location>
</feature>
<dbReference type="AlphaFoldDB" id="A0A0D3EPF9"/>
<evidence type="ECO:0000256" key="2">
    <source>
        <dbReference type="ARBA" id="ARBA00007688"/>
    </source>
</evidence>
<dbReference type="GO" id="GO:0046982">
    <property type="term" value="F:protein heterodimerization activity"/>
    <property type="evidence" value="ECO:0007669"/>
    <property type="project" value="InterPro"/>
</dbReference>
<dbReference type="Gene3D" id="1.25.40.770">
    <property type="entry name" value="TAF6, C-terminal HEAT repeat domain"/>
    <property type="match status" value="1"/>
</dbReference>